<dbReference type="STRING" id="1123367.GCA_000621305_00275"/>
<dbReference type="AlphaFoldDB" id="N6YY99"/>
<organism evidence="1 2">
    <name type="scientific">Thauera linaloolentis (strain DSM 12138 / JCM 21573 / CCUG 41526 / CIP 105981 / IAM 15112 / NBRC 102519 / 47Lol)</name>
    <dbReference type="NCBI Taxonomy" id="1123367"/>
    <lineage>
        <taxon>Bacteria</taxon>
        <taxon>Pseudomonadati</taxon>
        <taxon>Pseudomonadota</taxon>
        <taxon>Betaproteobacteria</taxon>
        <taxon>Rhodocyclales</taxon>
        <taxon>Zoogloeaceae</taxon>
        <taxon>Thauera</taxon>
    </lineage>
</organism>
<dbReference type="RefSeq" id="WP_004338601.1">
    <property type="nucleotide sequence ID" value="NZ_AMXE01000039.1"/>
</dbReference>
<evidence type="ECO:0000313" key="2">
    <source>
        <dbReference type="Proteomes" id="UP000013232"/>
    </source>
</evidence>
<gene>
    <name evidence="1" type="ORF">C666_11210</name>
</gene>
<evidence type="ECO:0000313" key="1">
    <source>
        <dbReference type="EMBL" id="ENO87357.1"/>
    </source>
</evidence>
<protein>
    <submittedName>
        <fullName evidence="1">Uncharacterized protein</fullName>
    </submittedName>
</protein>
<proteinExistence type="predicted"/>
<dbReference type="Proteomes" id="UP000013232">
    <property type="component" value="Unassembled WGS sequence"/>
</dbReference>
<keyword evidence="2" id="KW-1185">Reference proteome</keyword>
<comment type="caution">
    <text evidence="1">The sequence shown here is derived from an EMBL/GenBank/DDBJ whole genome shotgun (WGS) entry which is preliminary data.</text>
</comment>
<dbReference type="EMBL" id="AMXE01000039">
    <property type="protein sequence ID" value="ENO87357.1"/>
    <property type="molecule type" value="Genomic_DNA"/>
</dbReference>
<name>N6YY99_THAL4</name>
<sequence length="127" mass="13439">MGCCIFAVMIVGQIFEGWRRLKRFFGLAAADDFDDARAGGPSLSERLRGWLRRPALRVALGMVLAGEAVALGYWVETEHGEHVRGAVAMVARVFGAGGEGVPDDAICRADPEAVVAALPLAASATVR</sequence>
<accession>N6YY99</accession>
<reference evidence="1 2" key="1">
    <citation type="submission" date="2012-09" db="EMBL/GenBank/DDBJ databases">
        <title>Draft Genome Sequences of 6 Strains from Genus Thauera.</title>
        <authorList>
            <person name="Liu B."/>
            <person name="Shapleigh J.P."/>
            <person name="Frostegard A.H."/>
        </authorList>
    </citation>
    <scope>NUCLEOTIDE SEQUENCE [LARGE SCALE GENOMIC DNA]</scope>
    <source>
        <strain evidence="2">47Lol / DSM 12138</strain>
    </source>
</reference>